<dbReference type="EMBL" id="FNKK01000002">
    <property type="protein sequence ID" value="SDQ93232.1"/>
    <property type="molecule type" value="Genomic_DNA"/>
</dbReference>
<dbReference type="Pfam" id="PF04149">
    <property type="entry name" value="DUF397"/>
    <property type="match status" value="1"/>
</dbReference>
<name>A0A1H1EWY7_9ACTN</name>
<dbReference type="RefSeq" id="WP_093259322.1">
    <property type="nucleotide sequence ID" value="NZ_FNKK01000002.1"/>
</dbReference>
<dbReference type="STRING" id="35622.SAMN04489764_2670"/>
<organism evidence="2 3">
    <name type="scientific">Thermostaphylospora chromogena</name>
    <dbReference type="NCBI Taxonomy" id="35622"/>
    <lineage>
        <taxon>Bacteria</taxon>
        <taxon>Bacillati</taxon>
        <taxon>Actinomycetota</taxon>
        <taxon>Actinomycetes</taxon>
        <taxon>Streptosporangiales</taxon>
        <taxon>Thermomonosporaceae</taxon>
        <taxon>Thermostaphylospora</taxon>
    </lineage>
</organism>
<protein>
    <recommendedName>
        <fullName evidence="1">DUF397 domain-containing protein</fullName>
    </recommendedName>
</protein>
<dbReference type="Proteomes" id="UP000217103">
    <property type="component" value="Unassembled WGS sequence"/>
</dbReference>
<proteinExistence type="predicted"/>
<sequence>MDDRPSFHGATWHSTPCNGGACVRVARQGHWIAIGDSKNLDGGTIVIPLSAWDELIDAVKTGLLRRP</sequence>
<dbReference type="InterPro" id="IPR007278">
    <property type="entry name" value="DUF397"/>
</dbReference>
<dbReference type="OrthoDB" id="3482302at2"/>
<keyword evidence="3" id="KW-1185">Reference proteome</keyword>
<evidence type="ECO:0000259" key="1">
    <source>
        <dbReference type="Pfam" id="PF04149"/>
    </source>
</evidence>
<gene>
    <name evidence="2" type="ORF">SAMN04489764_2670</name>
</gene>
<reference evidence="2 3" key="1">
    <citation type="submission" date="2016-10" db="EMBL/GenBank/DDBJ databases">
        <authorList>
            <person name="de Groot N.N."/>
        </authorList>
    </citation>
    <scope>NUCLEOTIDE SEQUENCE [LARGE SCALE GENOMIC DNA]</scope>
    <source>
        <strain evidence="2 3">DSM 43794</strain>
    </source>
</reference>
<evidence type="ECO:0000313" key="2">
    <source>
        <dbReference type="EMBL" id="SDQ93232.1"/>
    </source>
</evidence>
<feature type="domain" description="DUF397" evidence="1">
    <location>
        <begin position="14"/>
        <end position="60"/>
    </location>
</feature>
<accession>A0A1H1EWY7</accession>
<dbReference type="AlphaFoldDB" id="A0A1H1EWY7"/>
<evidence type="ECO:0000313" key="3">
    <source>
        <dbReference type="Proteomes" id="UP000217103"/>
    </source>
</evidence>